<organism evidence="1">
    <name type="scientific">Arcella intermedia</name>
    <dbReference type="NCBI Taxonomy" id="1963864"/>
    <lineage>
        <taxon>Eukaryota</taxon>
        <taxon>Amoebozoa</taxon>
        <taxon>Tubulinea</taxon>
        <taxon>Elardia</taxon>
        <taxon>Arcellinida</taxon>
        <taxon>Sphaerothecina</taxon>
        <taxon>Arcellidae</taxon>
        <taxon>Arcella</taxon>
    </lineage>
</organism>
<dbReference type="AlphaFoldDB" id="A0A6B2L384"/>
<reference evidence="1" key="1">
    <citation type="journal article" date="2020" name="J. Eukaryot. Microbiol.">
        <title>De novo Sequencing, Assembly and Annotation of the Transcriptome for the Free-Living Testate Amoeba Arcella intermedia.</title>
        <authorList>
            <person name="Ribeiro G.M."/>
            <person name="Porfirio-Sousa A.L."/>
            <person name="Maurer-Alcala X.X."/>
            <person name="Katz L.A."/>
            <person name="Lahr D.J.G."/>
        </authorList>
    </citation>
    <scope>NUCLEOTIDE SEQUENCE</scope>
</reference>
<dbReference type="EMBL" id="GIBP01002447">
    <property type="protein sequence ID" value="NDV31416.1"/>
    <property type="molecule type" value="Transcribed_RNA"/>
</dbReference>
<protein>
    <submittedName>
        <fullName evidence="1">Uncharacterized protein</fullName>
    </submittedName>
</protein>
<proteinExistence type="predicted"/>
<sequence>MCPQCTVVQESGFVPKPAEIVEWYDKIWLVVNCNIHGSQETLLTSNVPWFQKMWSATRTNIMEQSIEDIEDLKKRKRPKPQTMPIIVELPVYLNDVFLSTDEIDSQLKKIQLTFPAGTDYILKVSGKLSDDMAEMSKIVNYIHAKTDVYILVQVSFERLIILSKLEDSCFSKGRVFPSLKYYLKKGDEKQCLDEIGMTFQALKVFDDMKISVSILMEKPLADLSSLLAYLRMQIGFVKFIEMIVERSPSHIKSSMKTVNTSQIPEPMQASLRYERKNIYTDIIDPFELLKTIEEGTAKTISESDFFPVSMGNALSPFLSILGYGRFNINPSPFCGFGTILVTSNEHFSVPFTRFLDFPKLYQELLPLLPELKKGTEIPLTTLKKLKSIFSKCASPGVKVPNLISFITNPQKIEEAKKIVDKSQLLIVHNHMDITNLDLARRCQCAALLKNTDGPGFAACCNLYA</sequence>
<dbReference type="PANTHER" id="PTHR43306:SF1">
    <property type="entry name" value="7,8-DIHYDRO-6-HYDROXYMETHYLPTERIN DIMETHYLTRANSFERASE"/>
    <property type="match status" value="1"/>
</dbReference>
<name>A0A6B2L384_9EUKA</name>
<evidence type="ECO:0000313" key="1">
    <source>
        <dbReference type="EMBL" id="NDV31416.1"/>
    </source>
</evidence>
<dbReference type="InterPro" id="IPR034474">
    <property type="entry name" value="Methyltransferase_Class_D"/>
</dbReference>
<accession>A0A6B2L384</accession>
<dbReference type="PANTHER" id="PTHR43306">
    <property type="entry name" value="7,8-DIHYDRO-6-HYDROXYMETHYLPTERIN DIMETHYLTRANSFERASE"/>
    <property type="match status" value="1"/>
</dbReference>